<dbReference type="InterPro" id="IPR003812">
    <property type="entry name" value="Fido"/>
</dbReference>
<dbReference type="RefSeq" id="WP_010925205.1">
    <property type="nucleotide sequence ID" value="NC_002771.1"/>
</dbReference>
<dbReference type="InterPro" id="IPR053737">
    <property type="entry name" value="Type_II_TA_Toxin"/>
</dbReference>
<name>Q98QG2_MYCPU</name>
<protein>
    <recommendedName>
        <fullName evidence="1">Fido domain-containing protein</fullName>
    </recommendedName>
</protein>
<dbReference type="InterPro" id="IPR006440">
    <property type="entry name" value="Doc"/>
</dbReference>
<dbReference type="PROSITE" id="PS51459">
    <property type="entry name" value="FIDO"/>
    <property type="match status" value="1"/>
</dbReference>
<keyword evidence="3" id="KW-1185">Reference proteome</keyword>
<evidence type="ECO:0000313" key="3">
    <source>
        <dbReference type="Proteomes" id="UP000000528"/>
    </source>
</evidence>
<dbReference type="PIR" id="D90562">
    <property type="entry name" value="D90562"/>
</dbReference>
<gene>
    <name evidence="2" type="ordered locus">MYPU_4040</name>
</gene>
<dbReference type="Gene3D" id="1.20.120.1870">
    <property type="entry name" value="Fic/DOC protein, Fido domain"/>
    <property type="match status" value="1"/>
</dbReference>
<dbReference type="NCBIfam" id="TIGR01550">
    <property type="entry name" value="DOC_P1"/>
    <property type="match status" value="1"/>
</dbReference>
<dbReference type="STRING" id="272635.gene:17577004"/>
<reference evidence="2 3" key="1">
    <citation type="journal article" date="2001" name="Nucleic Acids Res.">
        <title>The complete genome sequence of the murine respiratory pathogen Mycoplasma pulmonis.</title>
        <authorList>
            <person name="Chambaud I."/>
            <person name="Heilig R."/>
            <person name="Ferris S."/>
            <person name="Barbe V."/>
            <person name="Samson D."/>
            <person name="Galisson F."/>
            <person name="Moszer I."/>
            <person name="Dybvig K."/>
            <person name="Wroblewski H."/>
            <person name="Viari A."/>
            <person name="Rocha E.P.C."/>
            <person name="Blanchard A."/>
        </authorList>
    </citation>
    <scope>NUCLEOTIDE SEQUENCE [LARGE SCALE GENOMIC DNA]</scope>
    <source>
        <strain evidence="2 3">UAB CTIP</strain>
    </source>
</reference>
<dbReference type="GO" id="GO:0016301">
    <property type="term" value="F:kinase activity"/>
    <property type="evidence" value="ECO:0007669"/>
    <property type="project" value="InterPro"/>
</dbReference>
<dbReference type="AlphaFoldDB" id="Q98QG2"/>
<evidence type="ECO:0000313" key="2">
    <source>
        <dbReference type="EMBL" id="CAC13577.1"/>
    </source>
</evidence>
<dbReference type="InterPro" id="IPR036597">
    <property type="entry name" value="Fido-like_dom_sf"/>
</dbReference>
<dbReference type="SUPFAM" id="SSF140931">
    <property type="entry name" value="Fic-like"/>
    <property type="match status" value="1"/>
</dbReference>
<feature type="domain" description="Fido" evidence="1">
    <location>
        <begin position="68"/>
        <end position="205"/>
    </location>
</feature>
<proteinExistence type="predicted"/>
<dbReference type="Pfam" id="PF02661">
    <property type="entry name" value="Fic"/>
    <property type="match status" value="1"/>
</dbReference>
<dbReference type="KEGG" id="mpu:MYPU_4040"/>
<organism evidence="3">
    <name type="scientific">Mycoplasmopsis pulmonis (strain UAB CTIP)</name>
    <name type="common">Mycoplasma pulmonis</name>
    <dbReference type="NCBI Taxonomy" id="272635"/>
    <lineage>
        <taxon>Bacteria</taxon>
        <taxon>Bacillati</taxon>
        <taxon>Mycoplasmatota</taxon>
        <taxon>Mycoplasmoidales</taxon>
        <taxon>Metamycoplasmataceae</taxon>
        <taxon>Mycoplasmopsis</taxon>
    </lineage>
</organism>
<accession>Q98QG2</accession>
<dbReference type="EMBL" id="AL445564">
    <property type="protein sequence ID" value="CAC13577.1"/>
    <property type="molecule type" value="Genomic_DNA"/>
</dbReference>
<evidence type="ECO:0000259" key="1">
    <source>
        <dbReference type="PROSITE" id="PS51459"/>
    </source>
</evidence>
<dbReference type="HOGENOM" id="CLU_1064857_0_0_14"/>
<dbReference type="Proteomes" id="UP000000528">
    <property type="component" value="Chromosome"/>
</dbReference>
<sequence length="261" mass="31655">MNQNTKTIKFFVSSFEMEKGYKFLKQYIDKYKSNMIQTNIEGKYYFNSQYNNKREVNIIIGQIQINDIFLEKIKKIIEYSIEHAKTFNVETKSENDFKLKEEKHTVYDKLENISNKYSYENSWTFFEFTADLFIKLLKSHVFYNGNKRFSISFLITFLAFNGYYFKWSQEAEYQDFSQQQRFLESDIACFTTRLSNRKLNDYVESESINIKNSILYFLEKECKEKIKSEDLDLCIDKRHEKVRNEIIEWIKNNVLISYRIL</sequence>
<dbReference type="BioCyc" id="MPUL272635:G1GT6-410-MONOMER"/>